<evidence type="ECO:0000313" key="2">
    <source>
        <dbReference type="Proteomes" id="UP000244937"/>
    </source>
</evidence>
<dbReference type="EMBL" id="CP029187">
    <property type="protein sequence ID" value="AWI24675.1"/>
    <property type="molecule type" value="Genomic_DNA"/>
</dbReference>
<dbReference type="KEGG" id="fpal:HYN49_01520"/>
<sequence>MEYFYLRNFPITPESMCKNYYTLLSFFVVALIHAQQNPVRNLKGKVSIDFSVLANISIINTRTEKYAVTDEEGYFTIQVKEHDTLLFSAVNIKPKKISISCEDMESDKIYVKLESSVTQLNEVVIVNYPKINAVSLGIIPAGQKKFTPAERRLNTATRTDAQLGLDTKFSIDPLLNALSGRTAMLKSALETEKKENWLQRVQDLYDEGFLLAKLKIPFDYIKGFQYFLVENQPFLNTLVSKNKSMSDFIIGELAVKFIENIANEKK</sequence>
<evidence type="ECO:0008006" key="3">
    <source>
        <dbReference type="Google" id="ProtNLM"/>
    </source>
</evidence>
<evidence type="ECO:0000313" key="1">
    <source>
        <dbReference type="EMBL" id="AWI24675.1"/>
    </source>
</evidence>
<dbReference type="InterPro" id="IPR008969">
    <property type="entry name" value="CarboxyPept-like_regulatory"/>
</dbReference>
<dbReference type="AlphaFoldDB" id="A0A2S1SE54"/>
<organism evidence="1 2">
    <name type="scientific">Flavobacterium pallidum</name>
    <dbReference type="NCBI Taxonomy" id="2172098"/>
    <lineage>
        <taxon>Bacteria</taxon>
        <taxon>Pseudomonadati</taxon>
        <taxon>Bacteroidota</taxon>
        <taxon>Flavobacteriia</taxon>
        <taxon>Flavobacteriales</taxon>
        <taxon>Flavobacteriaceae</taxon>
        <taxon>Flavobacterium</taxon>
    </lineage>
</organism>
<dbReference type="SUPFAM" id="SSF49464">
    <property type="entry name" value="Carboxypeptidase regulatory domain-like"/>
    <property type="match status" value="1"/>
</dbReference>
<reference evidence="1 2" key="1">
    <citation type="submission" date="2018-05" db="EMBL/GenBank/DDBJ databases">
        <title>Genome sequencing of Flavobacterium sp. HYN0049.</title>
        <authorList>
            <person name="Yi H."/>
            <person name="Baek C."/>
        </authorList>
    </citation>
    <scope>NUCLEOTIDE SEQUENCE [LARGE SCALE GENOMIC DNA]</scope>
    <source>
        <strain evidence="1 2">HYN0049</strain>
    </source>
</reference>
<dbReference type="Proteomes" id="UP000244937">
    <property type="component" value="Chromosome"/>
</dbReference>
<gene>
    <name evidence="1" type="ORF">HYN49_01520</name>
</gene>
<protein>
    <recommendedName>
        <fullName evidence="3">Carboxypeptidase-like regulatory domain-containing protein</fullName>
    </recommendedName>
</protein>
<proteinExistence type="predicted"/>
<dbReference type="OrthoDB" id="1427655at2"/>
<name>A0A2S1SE54_9FLAO</name>
<accession>A0A2S1SE54</accession>
<keyword evidence="2" id="KW-1185">Reference proteome</keyword>
<dbReference type="Pfam" id="PF13715">
    <property type="entry name" value="CarbopepD_reg_2"/>
    <property type="match status" value="1"/>
</dbReference>
<dbReference type="RefSeq" id="WP_108902473.1">
    <property type="nucleotide sequence ID" value="NZ_CP029187.1"/>
</dbReference>